<proteinExistence type="inferred from homology"/>
<feature type="domain" description="C2H2-type" evidence="12">
    <location>
        <begin position="259"/>
        <end position="288"/>
    </location>
</feature>
<dbReference type="GO" id="GO:0005634">
    <property type="term" value="C:nucleus"/>
    <property type="evidence" value="ECO:0007669"/>
    <property type="project" value="UniProtKB-SubCell"/>
</dbReference>
<reference evidence="13 14" key="1">
    <citation type="journal article" date="2016" name="Nat. Commun.">
        <title>Extremotolerant tardigrade genome and improved radiotolerance of human cultured cells by tardigrade-unique protein.</title>
        <authorList>
            <person name="Hashimoto T."/>
            <person name="Horikawa D.D."/>
            <person name="Saito Y."/>
            <person name="Kuwahara H."/>
            <person name="Kozuka-Hata H."/>
            <person name="Shin-I T."/>
            <person name="Minakuchi Y."/>
            <person name="Ohishi K."/>
            <person name="Motoyama A."/>
            <person name="Aizu T."/>
            <person name="Enomoto A."/>
            <person name="Kondo K."/>
            <person name="Tanaka S."/>
            <person name="Hara Y."/>
            <person name="Koshikawa S."/>
            <person name="Sagara H."/>
            <person name="Miura T."/>
            <person name="Yokobori S."/>
            <person name="Miyagawa K."/>
            <person name="Suzuki Y."/>
            <person name="Kubo T."/>
            <person name="Oyama M."/>
            <person name="Kohara Y."/>
            <person name="Fujiyama A."/>
            <person name="Arakawa K."/>
            <person name="Katayama T."/>
            <person name="Toyoda A."/>
            <person name="Kunieda T."/>
        </authorList>
    </citation>
    <scope>NUCLEOTIDE SEQUENCE [LARGE SCALE GENOMIC DNA]</scope>
    <source>
        <strain evidence="13 14">YOKOZUNA-1</strain>
    </source>
</reference>
<feature type="compositionally biased region" description="Low complexity" evidence="11">
    <location>
        <begin position="319"/>
        <end position="357"/>
    </location>
</feature>
<evidence type="ECO:0000313" key="14">
    <source>
        <dbReference type="Proteomes" id="UP000186922"/>
    </source>
</evidence>
<comment type="similarity">
    <text evidence="2">Belongs to the GLI C2H2-type zinc-finger protein family.</text>
</comment>
<dbReference type="SMART" id="SM00355">
    <property type="entry name" value="ZnF_C2H2"/>
    <property type="match status" value="4"/>
</dbReference>
<dbReference type="PROSITE" id="PS50157">
    <property type="entry name" value="ZINC_FINGER_C2H2_2"/>
    <property type="match status" value="4"/>
</dbReference>
<evidence type="ECO:0000256" key="6">
    <source>
        <dbReference type="ARBA" id="ARBA00022771"/>
    </source>
</evidence>
<evidence type="ECO:0000256" key="10">
    <source>
        <dbReference type="PROSITE-ProRule" id="PRU00042"/>
    </source>
</evidence>
<dbReference type="SUPFAM" id="SSF57667">
    <property type="entry name" value="beta-beta-alpha zinc fingers"/>
    <property type="match status" value="2"/>
</dbReference>
<dbReference type="STRING" id="947166.A0A1D1VR63"/>
<sequence>MNINAYSSHSQYSPYDTTHANPYAAAAAGFPFTRRDHTFPHHAIDPTINHANSALHFQPASTFVPSHCADSFLPKFSDYELQNSRFSSFPTGHGDMYGRDPFMHPYSGFARFIRPGQHLKQEVRCLWIDPEQPNPKKPCNRLFQSMNEAVNHINHEHVPGPDSGIHACLWQDCPRGGKAFKAKYKLVNHIRVHTGEKPFQCNFAGCGKLFARSENLKIHKRTHTGEKPFKCEFLNCDRKFANSSDRKKHMHVHTSDKPYTCKASGCDKSYTHPSSLRKHMKSHGKSPSPTPDNCHDGPSRGASPISAGSFQTNSSKSNQSPTHQTQQQSHQPIQQQQQPPSQPHVHQASSHLLPPSMQHHHHQQSLLPSHHQPHSQLMSHHHQWYAASLGAAGQPAGSMYSSTHY</sequence>
<dbReference type="GO" id="GO:0008270">
    <property type="term" value="F:zinc ion binding"/>
    <property type="evidence" value="ECO:0007669"/>
    <property type="project" value="UniProtKB-KW"/>
</dbReference>
<feature type="region of interest" description="Disordered" evidence="11">
    <location>
        <begin position="272"/>
        <end position="380"/>
    </location>
</feature>
<evidence type="ECO:0000256" key="7">
    <source>
        <dbReference type="ARBA" id="ARBA00022833"/>
    </source>
</evidence>
<dbReference type="FunFam" id="3.30.160.60:FF:000035">
    <property type="entry name" value="Zinc finger protein ZIC 1"/>
    <property type="match status" value="1"/>
</dbReference>
<evidence type="ECO:0000259" key="12">
    <source>
        <dbReference type="PROSITE" id="PS50157"/>
    </source>
</evidence>
<comment type="caution">
    <text evidence="13">The sequence shown here is derived from an EMBL/GenBank/DDBJ whole genome shotgun (WGS) entry which is preliminary data.</text>
</comment>
<evidence type="ECO:0000256" key="9">
    <source>
        <dbReference type="ARBA" id="ARBA00023242"/>
    </source>
</evidence>
<dbReference type="FunFam" id="3.30.160.60:FF:000039">
    <property type="entry name" value="Zinc finger protein ZIC 1"/>
    <property type="match status" value="1"/>
</dbReference>
<keyword evidence="14" id="KW-1185">Reference proteome</keyword>
<evidence type="ECO:0000256" key="5">
    <source>
        <dbReference type="ARBA" id="ARBA00022737"/>
    </source>
</evidence>
<evidence type="ECO:0000256" key="3">
    <source>
        <dbReference type="ARBA" id="ARBA00022473"/>
    </source>
</evidence>
<dbReference type="PANTHER" id="PTHR45718">
    <property type="entry name" value="TRANSCRIPTIONAL ACTIVATOR CUBITUS INTERRUPTUS"/>
    <property type="match status" value="1"/>
</dbReference>
<keyword evidence="8" id="KW-0238">DNA-binding</keyword>
<dbReference type="InterPro" id="IPR013087">
    <property type="entry name" value="Znf_C2H2_type"/>
</dbReference>
<feature type="domain" description="C2H2-type" evidence="12">
    <location>
        <begin position="199"/>
        <end position="228"/>
    </location>
</feature>
<dbReference type="Gene3D" id="3.30.160.60">
    <property type="entry name" value="Classic Zinc Finger"/>
    <property type="match status" value="4"/>
</dbReference>
<dbReference type="InterPro" id="IPR043359">
    <property type="entry name" value="GLI-like"/>
</dbReference>
<dbReference type="PROSITE" id="PS00028">
    <property type="entry name" value="ZINC_FINGER_C2H2_1"/>
    <property type="match status" value="3"/>
</dbReference>
<dbReference type="FunFam" id="3.30.160.60:FF:000041">
    <property type="entry name" value="Zinc finger protein ZIC 1"/>
    <property type="match status" value="1"/>
</dbReference>
<evidence type="ECO:0000256" key="2">
    <source>
        <dbReference type="ARBA" id="ARBA00010831"/>
    </source>
</evidence>
<feature type="compositionally biased region" description="Basic residues" evidence="11">
    <location>
        <begin position="275"/>
        <end position="284"/>
    </location>
</feature>
<keyword evidence="6 10" id="KW-0863">Zinc-finger</keyword>
<evidence type="ECO:0000313" key="13">
    <source>
        <dbReference type="EMBL" id="GAV03326.1"/>
    </source>
</evidence>
<evidence type="ECO:0000256" key="1">
    <source>
        <dbReference type="ARBA" id="ARBA00004123"/>
    </source>
</evidence>
<dbReference type="OrthoDB" id="3214149at2759"/>
<protein>
    <recommendedName>
        <fullName evidence="12">C2H2-type domain-containing protein</fullName>
    </recommendedName>
</protein>
<organism evidence="13 14">
    <name type="scientific">Ramazzottius varieornatus</name>
    <name type="common">Water bear</name>
    <name type="synonym">Tardigrade</name>
    <dbReference type="NCBI Taxonomy" id="947166"/>
    <lineage>
        <taxon>Eukaryota</taxon>
        <taxon>Metazoa</taxon>
        <taxon>Ecdysozoa</taxon>
        <taxon>Tardigrada</taxon>
        <taxon>Eutardigrada</taxon>
        <taxon>Parachela</taxon>
        <taxon>Hypsibioidea</taxon>
        <taxon>Ramazzottiidae</taxon>
        <taxon>Ramazzottius</taxon>
    </lineage>
</organism>
<keyword evidence="3" id="KW-0217">Developmental protein</keyword>
<dbReference type="GO" id="GO:0000978">
    <property type="term" value="F:RNA polymerase II cis-regulatory region sequence-specific DNA binding"/>
    <property type="evidence" value="ECO:0007669"/>
    <property type="project" value="TreeGrafter"/>
</dbReference>
<dbReference type="InterPro" id="IPR056436">
    <property type="entry name" value="Znf-C2H2_ZIC1-5/GLI1-3-like"/>
</dbReference>
<feature type="domain" description="C2H2-type" evidence="12">
    <location>
        <begin position="171"/>
        <end position="198"/>
    </location>
</feature>
<comment type="subcellular location">
    <subcellularLocation>
        <location evidence="1">Nucleus</location>
    </subcellularLocation>
</comment>
<keyword evidence="4" id="KW-0479">Metal-binding</keyword>
<dbReference type="Pfam" id="PF00096">
    <property type="entry name" value="zf-C2H2"/>
    <property type="match status" value="3"/>
</dbReference>
<keyword evidence="7" id="KW-0862">Zinc</keyword>
<dbReference type="PANTHER" id="PTHR45718:SF4">
    <property type="entry name" value="TRANSCRIPTIONAL ACTIVATOR CUBITUS INTERRUPTUS"/>
    <property type="match status" value="1"/>
</dbReference>
<keyword evidence="5" id="KW-0677">Repeat</keyword>
<dbReference type="Pfam" id="PF23561">
    <property type="entry name" value="zf-C2H2_15"/>
    <property type="match status" value="1"/>
</dbReference>
<feature type="domain" description="C2H2-type" evidence="12">
    <location>
        <begin position="229"/>
        <end position="258"/>
    </location>
</feature>
<accession>A0A1D1VR63</accession>
<dbReference type="FunFam" id="3.30.160.60:FF:001330">
    <property type="entry name" value="Zinc finger protein ZIC 4"/>
    <property type="match status" value="1"/>
</dbReference>
<evidence type="ECO:0000256" key="4">
    <source>
        <dbReference type="ARBA" id="ARBA00022723"/>
    </source>
</evidence>
<gene>
    <name evidence="13" type="primary">RvY_13768-1</name>
    <name evidence="13" type="synonym">RvY_13768.1</name>
    <name evidence="13" type="ORF">RvY_13768</name>
</gene>
<dbReference type="AlphaFoldDB" id="A0A1D1VR63"/>
<dbReference type="Proteomes" id="UP000186922">
    <property type="component" value="Unassembled WGS sequence"/>
</dbReference>
<dbReference type="InterPro" id="IPR041643">
    <property type="entry name" value="Znf_ZIC"/>
</dbReference>
<feature type="compositionally biased region" description="Polar residues" evidence="11">
    <location>
        <begin position="306"/>
        <end position="318"/>
    </location>
</feature>
<dbReference type="InterPro" id="IPR036236">
    <property type="entry name" value="Znf_C2H2_sf"/>
</dbReference>
<dbReference type="Pfam" id="PF18366">
    <property type="entry name" value="zf_ZIC"/>
    <property type="match status" value="1"/>
</dbReference>
<evidence type="ECO:0000256" key="11">
    <source>
        <dbReference type="SAM" id="MobiDB-lite"/>
    </source>
</evidence>
<name>A0A1D1VR63_RAMVA</name>
<evidence type="ECO:0000256" key="8">
    <source>
        <dbReference type="ARBA" id="ARBA00023125"/>
    </source>
</evidence>
<dbReference type="EMBL" id="BDGG01000009">
    <property type="protein sequence ID" value="GAV03326.1"/>
    <property type="molecule type" value="Genomic_DNA"/>
</dbReference>
<feature type="compositionally biased region" description="Low complexity" evidence="11">
    <location>
        <begin position="364"/>
        <end position="377"/>
    </location>
</feature>
<dbReference type="GO" id="GO:0000981">
    <property type="term" value="F:DNA-binding transcription factor activity, RNA polymerase II-specific"/>
    <property type="evidence" value="ECO:0007669"/>
    <property type="project" value="TreeGrafter"/>
</dbReference>
<keyword evidence="9" id="KW-0539">Nucleus</keyword>